<keyword evidence="1" id="KW-1133">Transmembrane helix</keyword>
<protein>
    <recommendedName>
        <fullName evidence="2">CSC1/OSCA1-like N-terminal transmembrane domain-containing protein</fullName>
    </recommendedName>
</protein>
<keyword evidence="4" id="KW-1185">Reference proteome</keyword>
<keyword evidence="1" id="KW-0812">Transmembrane</keyword>
<comment type="caution">
    <text evidence="3">The sequence shown here is derived from an EMBL/GenBank/DDBJ whole genome shotgun (WGS) entry which is preliminary data.</text>
</comment>
<evidence type="ECO:0000313" key="3">
    <source>
        <dbReference type="EMBL" id="CAH9113712.1"/>
    </source>
</evidence>
<evidence type="ECO:0000313" key="4">
    <source>
        <dbReference type="Proteomes" id="UP001152484"/>
    </source>
</evidence>
<gene>
    <name evidence="3" type="ORF">CEURO_LOCUS20121</name>
</gene>
<feature type="domain" description="CSC1/OSCA1-like N-terminal transmembrane" evidence="2">
    <location>
        <begin position="9"/>
        <end position="69"/>
    </location>
</feature>
<dbReference type="EMBL" id="CAMAPE010000061">
    <property type="protein sequence ID" value="CAH9113712.1"/>
    <property type="molecule type" value="Genomic_DNA"/>
</dbReference>
<sequence length="146" mass="16100">MWPRLDFSSFLTSMGTLFIIFVVLILLFTWLSRKHGNAVVYYPNRILKELDPVENGYATRNPFAWIREASLPPKLISSECQALIRLSTLSSSPMSRAGAGQGLGVQCHGGAINIEGSPHSQDCQCLGHFGHFRPNTSANTPSTCFK</sequence>
<evidence type="ECO:0000256" key="1">
    <source>
        <dbReference type="SAM" id="Phobius"/>
    </source>
</evidence>
<dbReference type="AlphaFoldDB" id="A0A9P0ZST9"/>
<keyword evidence="1" id="KW-0472">Membrane</keyword>
<organism evidence="3 4">
    <name type="scientific">Cuscuta europaea</name>
    <name type="common">European dodder</name>
    <dbReference type="NCBI Taxonomy" id="41803"/>
    <lineage>
        <taxon>Eukaryota</taxon>
        <taxon>Viridiplantae</taxon>
        <taxon>Streptophyta</taxon>
        <taxon>Embryophyta</taxon>
        <taxon>Tracheophyta</taxon>
        <taxon>Spermatophyta</taxon>
        <taxon>Magnoliopsida</taxon>
        <taxon>eudicotyledons</taxon>
        <taxon>Gunneridae</taxon>
        <taxon>Pentapetalae</taxon>
        <taxon>asterids</taxon>
        <taxon>lamiids</taxon>
        <taxon>Solanales</taxon>
        <taxon>Convolvulaceae</taxon>
        <taxon>Cuscuteae</taxon>
        <taxon>Cuscuta</taxon>
        <taxon>Cuscuta subgen. Cuscuta</taxon>
    </lineage>
</organism>
<accession>A0A9P0ZST9</accession>
<reference evidence="3" key="1">
    <citation type="submission" date="2022-07" db="EMBL/GenBank/DDBJ databases">
        <authorList>
            <person name="Macas J."/>
            <person name="Novak P."/>
            <person name="Neumann P."/>
        </authorList>
    </citation>
    <scope>NUCLEOTIDE SEQUENCE</scope>
</reference>
<name>A0A9P0ZST9_CUSEU</name>
<feature type="transmembrane region" description="Helical" evidence="1">
    <location>
        <begin position="12"/>
        <end position="31"/>
    </location>
</feature>
<evidence type="ECO:0000259" key="2">
    <source>
        <dbReference type="Pfam" id="PF13967"/>
    </source>
</evidence>
<dbReference type="OrthoDB" id="1689567at2759"/>
<dbReference type="Pfam" id="PF13967">
    <property type="entry name" value="RSN1_TM"/>
    <property type="match status" value="1"/>
</dbReference>
<dbReference type="Proteomes" id="UP001152484">
    <property type="component" value="Unassembled WGS sequence"/>
</dbReference>
<dbReference type="InterPro" id="IPR032880">
    <property type="entry name" value="CSC1/OSCA1-like_N"/>
</dbReference>
<proteinExistence type="predicted"/>